<sequence length="84" mass="9920">MFKCDKCGCCCMKVGQSAVYATLDRGDGVCMYFNDELRLCNIYEIRPTMCNVDKVYTILFKSKIEKEEYYKMNRKYCEQFKSAL</sequence>
<organism evidence="1 2">
    <name type="scientific">Zhenhengia yiwuensis</name>
    <dbReference type="NCBI Taxonomy" id="2763666"/>
    <lineage>
        <taxon>Bacteria</taxon>
        <taxon>Bacillati</taxon>
        <taxon>Bacillota</taxon>
        <taxon>Clostridia</taxon>
        <taxon>Lachnospirales</taxon>
        <taxon>Lachnospiraceae</taxon>
        <taxon>Zhenhengia</taxon>
    </lineage>
</organism>
<proteinExistence type="predicted"/>
<keyword evidence="2" id="KW-1185">Reference proteome</keyword>
<dbReference type="RefSeq" id="WP_249333003.1">
    <property type="nucleotide sequence ID" value="NZ_JACRSY010000017.1"/>
</dbReference>
<evidence type="ECO:0000313" key="2">
    <source>
        <dbReference type="Proteomes" id="UP000655830"/>
    </source>
</evidence>
<name>A0A926IDV4_9FIRM</name>
<dbReference type="AlphaFoldDB" id="A0A926IDV4"/>
<dbReference type="EMBL" id="JACRSY010000017">
    <property type="protein sequence ID" value="MBC8580132.1"/>
    <property type="molecule type" value="Genomic_DNA"/>
</dbReference>
<evidence type="ECO:0000313" key="1">
    <source>
        <dbReference type="EMBL" id="MBC8580132.1"/>
    </source>
</evidence>
<gene>
    <name evidence="1" type="ORF">H8718_11420</name>
</gene>
<reference evidence="1" key="1">
    <citation type="submission" date="2020-08" db="EMBL/GenBank/DDBJ databases">
        <title>Genome public.</title>
        <authorList>
            <person name="Liu C."/>
            <person name="Sun Q."/>
        </authorList>
    </citation>
    <scope>NUCLEOTIDE SEQUENCE</scope>
    <source>
        <strain evidence="1">NSJ-12</strain>
    </source>
</reference>
<protein>
    <submittedName>
        <fullName evidence="1">YkgJ family cysteine cluster protein</fullName>
    </submittedName>
</protein>
<accession>A0A926IDV4</accession>
<dbReference type="Proteomes" id="UP000655830">
    <property type="component" value="Unassembled WGS sequence"/>
</dbReference>
<comment type="caution">
    <text evidence="1">The sequence shown here is derived from an EMBL/GenBank/DDBJ whole genome shotgun (WGS) entry which is preliminary data.</text>
</comment>